<evidence type="ECO:0000313" key="2">
    <source>
        <dbReference type="EMBL" id="KQB84819.1"/>
    </source>
</evidence>
<dbReference type="Proteomes" id="UP000050488">
    <property type="component" value="Unassembled WGS sequence"/>
</dbReference>
<dbReference type="RefSeq" id="WP_082418648.1">
    <property type="nucleotide sequence ID" value="NZ_LKEV01000007.1"/>
</dbReference>
<organism evidence="2 3">
    <name type="scientific">Corynebacterium lowii</name>
    <dbReference type="NCBI Taxonomy" id="1544413"/>
    <lineage>
        <taxon>Bacteria</taxon>
        <taxon>Bacillati</taxon>
        <taxon>Actinomycetota</taxon>
        <taxon>Actinomycetes</taxon>
        <taxon>Mycobacteriales</taxon>
        <taxon>Corynebacteriaceae</taxon>
        <taxon>Corynebacterium</taxon>
    </lineage>
</organism>
<dbReference type="InterPro" id="IPR014044">
    <property type="entry name" value="CAP_dom"/>
</dbReference>
<dbReference type="Gene3D" id="3.40.33.10">
    <property type="entry name" value="CAP"/>
    <property type="match status" value="1"/>
</dbReference>
<proteinExistence type="predicted"/>
<dbReference type="InterPro" id="IPR035940">
    <property type="entry name" value="CAP_sf"/>
</dbReference>
<feature type="domain" description="SCP" evidence="1">
    <location>
        <begin position="63"/>
        <end position="161"/>
    </location>
</feature>
<name>A0A0Q0UAL3_9CORY</name>
<keyword evidence="3" id="KW-1185">Reference proteome</keyword>
<dbReference type="CDD" id="cd05379">
    <property type="entry name" value="CAP_bacterial"/>
    <property type="match status" value="1"/>
</dbReference>
<sequence length="164" mass="17314">MEMSNIAEKAAGVAALAATGVAAPAATAAAEEITASEGVEIISVTEEAPASADTDQDAHEIVEQTNDIRAAHGLNELSVNEELSEGSAQWAEAMSATRTVEHAEGDFGENLHWTSESDAPMEKVVQDWMDSDGHRVNILDPEATEIGTGVVRDENGTHSVQRFN</sequence>
<dbReference type="PANTHER" id="PTHR31157:SF1">
    <property type="entry name" value="SCP DOMAIN-CONTAINING PROTEIN"/>
    <property type="match status" value="1"/>
</dbReference>
<dbReference type="Pfam" id="PF00188">
    <property type="entry name" value="CAP"/>
    <property type="match status" value="1"/>
</dbReference>
<evidence type="ECO:0000259" key="1">
    <source>
        <dbReference type="Pfam" id="PF00188"/>
    </source>
</evidence>
<dbReference type="AlphaFoldDB" id="A0A0Q0UAL3"/>
<gene>
    <name evidence="2" type="ORF">Clow_02080</name>
</gene>
<accession>A0A0Q0UAL3</accession>
<evidence type="ECO:0000313" key="3">
    <source>
        <dbReference type="Proteomes" id="UP000050488"/>
    </source>
</evidence>
<dbReference type="PATRIC" id="fig|1544413.3.peg.2083"/>
<dbReference type="OrthoDB" id="68195at2"/>
<dbReference type="STRING" id="1544413.Clow_02080"/>
<protein>
    <submittedName>
        <fullName evidence="2">Cysteine-rich secretory protein family protein</fullName>
    </submittedName>
</protein>
<dbReference type="EMBL" id="LKEV01000007">
    <property type="protein sequence ID" value="KQB84819.1"/>
    <property type="molecule type" value="Genomic_DNA"/>
</dbReference>
<comment type="caution">
    <text evidence="2">The sequence shown here is derived from an EMBL/GenBank/DDBJ whole genome shotgun (WGS) entry which is preliminary data.</text>
</comment>
<dbReference type="PANTHER" id="PTHR31157">
    <property type="entry name" value="SCP DOMAIN-CONTAINING PROTEIN"/>
    <property type="match status" value="1"/>
</dbReference>
<reference evidence="2 3" key="1">
    <citation type="submission" date="2015-10" db="EMBL/GenBank/DDBJ databases">
        <title>Corynebacteirum lowii and Corynebacterium oculi species nova, derived from human clinical disease and and emended description of Corynebacterium mastiditis.</title>
        <authorList>
            <person name="Bernard K."/>
            <person name="Pacheco A.L."/>
            <person name="Mcdougall C."/>
            <person name="Burtx T."/>
            <person name="Weibe D."/>
            <person name="Tyler S."/>
            <person name="Olson A.B."/>
            <person name="Cnockaert M."/>
            <person name="Eguchi H."/>
            <person name="Kuwahara T."/>
            <person name="Nakayama-Imaohji H."/>
            <person name="Boudewijins M."/>
            <person name="Van Hoecke F."/>
            <person name="Bernier A.-M."/>
            <person name="Vandamme P."/>
        </authorList>
    </citation>
    <scope>NUCLEOTIDE SEQUENCE [LARGE SCALE GENOMIC DNA]</scope>
    <source>
        <strain evidence="2 3">NML 130206</strain>
    </source>
</reference>
<dbReference type="SUPFAM" id="SSF55797">
    <property type="entry name" value="PR-1-like"/>
    <property type="match status" value="1"/>
</dbReference>